<keyword evidence="2 3" id="KW-0186">Copper</keyword>
<dbReference type="InterPro" id="IPR036249">
    <property type="entry name" value="Thioredoxin-like_sf"/>
</dbReference>
<dbReference type="HOGENOM" id="CLU_050131_3_0_6"/>
<dbReference type="PROSITE" id="PS51352">
    <property type="entry name" value="THIOREDOXIN_2"/>
    <property type="match status" value="1"/>
</dbReference>
<keyword evidence="4" id="KW-1015">Disulfide bond</keyword>
<dbReference type="eggNOG" id="COG1999">
    <property type="taxonomic scope" value="Bacteria"/>
</dbReference>
<dbReference type="PROSITE" id="PS51257">
    <property type="entry name" value="PROKAR_LIPOPROTEIN"/>
    <property type="match status" value="1"/>
</dbReference>
<evidence type="ECO:0000256" key="3">
    <source>
        <dbReference type="PIRSR" id="PIRSR603782-1"/>
    </source>
</evidence>
<name>S5TXI7_9GAMM</name>
<dbReference type="PATRIC" id="fig|1198232.3.peg.1525"/>
<dbReference type="RefSeq" id="WP_020932674.1">
    <property type="nucleotide sequence ID" value="NC_021917.1"/>
</dbReference>
<dbReference type="InterPro" id="IPR013766">
    <property type="entry name" value="Thioredoxin_domain"/>
</dbReference>
<dbReference type="GO" id="GO:0046872">
    <property type="term" value="F:metal ion binding"/>
    <property type="evidence" value="ECO:0007669"/>
    <property type="project" value="UniProtKB-KW"/>
</dbReference>
<comment type="similarity">
    <text evidence="1">Belongs to the SCO1/2 family.</text>
</comment>
<evidence type="ECO:0000313" key="7">
    <source>
        <dbReference type="EMBL" id="AGS39865.1"/>
    </source>
</evidence>
<dbReference type="Proteomes" id="UP000015380">
    <property type="component" value="Chromosome"/>
</dbReference>
<keyword evidence="3" id="KW-0479">Metal-binding</keyword>
<protein>
    <submittedName>
        <fullName evidence="7">Cytochrome oxidase biogenesis protein Sco1/SenC/PrrC, putative copper metallochaperone</fullName>
    </submittedName>
</protein>
<dbReference type="CDD" id="cd02968">
    <property type="entry name" value="SCO"/>
    <property type="match status" value="1"/>
</dbReference>
<dbReference type="FunFam" id="3.40.30.10:FF:000013">
    <property type="entry name" value="Blast:Protein SCO1 homolog, mitochondrial"/>
    <property type="match status" value="1"/>
</dbReference>
<dbReference type="Gene3D" id="3.40.30.10">
    <property type="entry name" value="Glutaredoxin"/>
    <property type="match status" value="1"/>
</dbReference>
<keyword evidence="5" id="KW-0732">Signal</keyword>
<evidence type="ECO:0000256" key="4">
    <source>
        <dbReference type="PIRSR" id="PIRSR603782-2"/>
    </source>
</evidence>
<feature type="signal peptide" evidence="5">
    <location>
        <begin position="1"/>
        <end position="20"/>
    </location>
</feature>
<dbReference type="PANTHER" id="PTHR12151:SF25">
    <property type="entry name" value="LINALOOL DEHYDRATASE_ISOMERASE DOMAIN-CONTAINING PROTEIN"/>
    <property type="match status" value="1"/>
</dbReference>
<keyword evidence="8" id="KW-1185">Reference proteome</keyword>
<evidence type="ECO:0000256" key="1">
    <source>
        <dbReference type="ARBA" id="ARBA00010996"/>
    </source>
</evidence>
<feature type="domain" description="Thioredoxin" evidence="6">
    <location>
        <begin position="28"/>
        <end position="192"/>
    </location>
</feature>
<accession>S5TXI7</accession>
<organism evidence="7 8">
    <name type="scientific">Cycloclasticus zancles 78-ME</name>
    <dbReference type="NCBI Taxonomy" id="1198232"/>
    <lineage>
        <taxon>Bacteria</taxon>
        <taxon>Pseudomonadati</taxon>
        <taxon>Pseudomonadota</taxon>
        <taxon>Gammaproteobacteria</taxon>
        <taxon>Thiotrichales</taxon>
        <taxon>Piscirickettsiaceae</taxon>
        <taxon>Cycloclasticus</taxon>
    </lineage>
</organism>
<feature type="binding site" evidence="3">
    <location>
        <position position="157"/>
    </location>
    <ligand>
        <name>Cu cation</name>
        <dbReference type="ChEBI" id="CHEBI:23378"/>
    </ligand>
</feature>
<dbReference type="EMBL" id="CP005996">
    <property type="protein sequence ID" value="AGS39865.1"/>
    <property type="molecule type" value="Genomic_DNA"/>
</dbReference>
<dbReference type="InterPro" id="IPR003782">
    <property type="entry name" value="SCO1/SenC"/>
</dbReference>
<proteinExistence type="inferred from homology"/>
<gene>
    <name evidence="7" type="ORF">CYCME_1540</name>
</gene>
<evidence type="ECO:0000313" key="8">
    <source>
        <dbReference type="Proteomes" id="UP000015380"/>
    </source>
</evidence>
<sequence length="193" mass="21096">MKKIKSIAAIAILITLSACAEDEPTRLTNVSGLIPDLSFELIDEDNKVVTASDYHGYTVALFFGFTNCPGICPTTMHQLSQVLADVDPEGSSMKVLFVSVDPKRDTVEKLKKYTDIFGPAFIGLRGDESAVKEMTKKYRVTFGYGDSDAQGNYEVSHSGAVFVFDSKGEAKLLATQSSTTEDMIYDVKKLVNL</sequence>
<dbReference type="Pfam" id="PF02630">
    <property type="entry name" value="SCO1-SenC"/>
    <property type="match status" value="1"/>
</dbReference>
<dbReference type="PANTHER" id="PTHR12151">
    <property type="entry name" value="ELECTRON TRANSPORT PROTIN SCO1/SENC FAMILY MEMBER"/>
    <property type="match status" value="1"/>
</dbReference>
<evidence type="ECO:0000259" key="6">
    <source>
        <dbReference type="PROSITE" id="PS51352"/>
    </source>
</evidence>
<reference evidence="7 8" key="1">
    <citation type="submission" date="2013-05" db="EMBL/GenBank/DDBJ databases">
        <title>Between feast and famine: a lifestyle of most important marine PAH-degrading bacterium Cycloclasticus sp. 7ME.</title>
        <authorList>
            <person name="Yakimov M.M."/>
            <person name="Messina E."/>
            <person name="Genovese M."/>
            <person name="Denaro R."/>
            <person name="Crisafi F."/>
            <person name="Russo D."/>
            <person name="Cappello S."/>
            <person name="Santisi S."/>
            <person name="Smedile F."/>
            <person name="Golyshina O.V."/>
            <person name="Tran H."/>
            <person name="Pieper D.H."/>
            <person name="Golyshin P.N."/>
            <person name="Giuliano L."/>
        </authorList>
    </citation>
    <scope>NUCLEOTIDE SEQUENCE [LARGE SCALE GENOMIC DNA]</scope>
    <source>
        <strain evidence="7 8">78-ME</strain>
    </source>
</reference>
<feature type="binding site" evidence="3">
    <location>
        <position position="68"/>
    </location>
    <ligand>
        <name>Cu cation</name>
        <dbReference type="ChEBI" id="CHEBI:23378"/>
    </ligand>
</feature>
<evidence type="ECO:0000256" key="2">
    <source>
        <dbReference type="ARBA" id="ARBA00023008"/>
    </source>
</evidence>
<dbReference type="SUPFAM" id="SSF52833">
    <property type="entry name" value="Thioredoxin-like"/>
    <property type="match status" value="1"/>
</dbReference>
<reference evidence="8" key="2">
    <citation type="journal article" date="2016" name="Environ. Microbiol. Rep.">
        <title>Analysis of defence systems and a conjugative IncP-1 plasmid in the marine polyaromatic hydrocarbons-degrading bacterium Cycloclasticus sp. 78-ME.</title>
        <authorList>
            <person name="Yakimov M.M."/>
            <person name="Crisafi F."/>
            <person name="Messina E."/>
            <person name="Smedile F."/>
            <person name="Lopatina A."/>
            <person name="Denaro R."/>
            <person name="Pieper D.H."/>
            <person name="Golyshin P.N."/>
            <person name="Giuliano L."/>
        </authorList>
    </citation>
    <scope>NUCLEOTIDE SEQUENCE [LARGE SCALE GENOMIC DNA]</scope>
    <source>
        <strain evidence="8">78-ME</strain>
    </source>
</reference>
<feature type="chain" id="PRO_5004541052" evidence="5">
    <location>
        <begin position="21"/>
        <end position="193"/>
    </location>
</feature>
<dbReference type="AlphaFoldDB" id="S5TXI7"/>
<feature type="disulfide bond" description="Redox-active" evidence="4">
    <location>
        <begin position="68"/>
        <end position="72"/>
    </location>
</feature>
<evidence type="ECO:0000256" key="5">
    <source>
        <dbReference type="SAM" id="SignalP"/>
    </source>
</evidence>
<feature type="binding site" evidence="3">
    <location>
        <position position="72"/>
    </location>
    <ligand>
        <name>Cu cation</name>
        <dbReference type="ChEBI" id="CHEBI:23378"/>
    </ligand>
</feature>
<dbReference type="KEGG" id="cza:CYCME_1540"/>